<dbReference type="PANTHER" id="PTHR32305">
    <property type="match status" value="1"/>
</dbReference>
<dbReference type="PANTHER" id="PTHR32305:SF15">
    <property type="entry name" value="PROTEIN RHSA-RELATED"/>
    <property type="match status" value="1"/>
</dbReference>
<evidence type="ECO:0008006" key="8">
    <source>
        <dbReference type="Google" id="ProtNLM"/>
    </source>
</evidence>
<dbReference type="InterPro" id="IPR031325">
    <property type="entry name" value="RHS_repeat"/>
</dbReference>
<dbReference type="Pfam" id="PF05593">
    <property type="entry name" value="RHS_repeat"/>
    <property type="match status" value="2"/>
</dbReference>
<evidence type="ECO:0000256" key="1">
    <source>
        <dbReference type="ARBA" id="ARBA00022737"/>
    </source>
</evidence>
<dbReference type="Pfam" id="PF20148">
    <property type="entry name" value="DUF6531"/>
    <property type="match status" value="1"/>
</dbReference>
<evidence type="ECO:0000256" key="3">
    <source>
        <dbReference type="SAM" id="Phobius"/>
    </source>
</evidence>
<dbReference type="InterPro" id="IPR006530">
    <property type="entry name" value="YD"/>
</dbReference>
<sequence length="2396" mass="260343">MSLVPRWLAHLLVITLLGSGVPRAAVRSTVPANPQPPTVTAPITLHDDLPPLPDLPPVALPLADTTSQRATIPLTTTSPSPFGPLLARNTDPAIEPSPTNPIPLDGDIDQGASRSLGPQDVSSCMGDAANPRAWWQRDATNRYEFLNPSNVDWSHDPTGTTLQRRFFQTDRSVGIVICLRPTDQIASWVPNGTTWTTTWYRSATPTSTVPTIEFGRVTMTYRGVQNGTLLFTARWNNGNEFPFDQNCTATANPCATLAPLNIDALDLKRYPGMWRAVVTSTTGMTATPPDSVMINLTVTDYEASPNPINRATPTTLTTRFQATPPTRNAQGQPEIPFLGYDYDLYTPAGQHIMTLPHPTPGFDPGTATASFATSWNNQLTNPTRPITDGTYLVSFMFAFGEPLWLGWSEPAYIQAIWPLYVGVPATQLRNKGSCEFGCSPASYQVVAGDPVNTASGNFLHSETDLTIPTDAEPLTWTRSYNSQALTETSVLGPGWTHPFQLRLVLPTSPLGVANQISLISPSGNHYTFRQSGSTYVPLPGVYATLTADATGYTVSLPDLTRYRFDLQGRVTTVTTSRGSSLQYQYVTSGPYTGLLDRISDASGQRFVALTYTGDTATTARLASVRDPLNRMVTYAYQDGMLTTVTDVMGRITTYGLTDGLITTIDHAGVRTLTNVYETTAASVPVGNPNAWLYAAAPALTAWPPPTQRRVIAQVSGDGVETTYQYASDGTTMATRDGNRVYREKHWYRPDGSLDHISHETTLGTITTEQATFDPATLGRTATTDRYGNTLRQTTNARGQATSMTDATGGGVTTTYRAATEAIAPNQPAIVRDSLGRETRYQYGPGDVLTSVTTGIAPATPQGRTTTYTYDQRYPGKHWLEAVTDPLGHTTTYTYNAWGQITAVTDAAGATTTTTYDAVGRVSATADARGTVTRYSYNPDDTVAMVVRNCTDAAGVPSLTGPCAAQTAERNLTTTYGYDPHGRQVWERSPLGTYTAQRYTAAGHVAWRTKGLIAAGFPATLPTTPPAYDSRWPDQNSTTFYAYDSFGRTTFITETGIVTGSLMLDSSLGWRWTGMTQRVTRFTYDALGRPWQVIRQYDPQQPLTGRSDVNLTTTYTYDDTATPRATMICDPLNRCIRTAYDALGRVVSVIERYQDGIPGPDAADRQTVTTYTPAGLVDTVITDYHDGVYAPATDPLADLKTAYTYDSWGRATRVTTAVDPAPISGATDVNRTTQRWYDANDRLYAEQDAMGRITRYRSNAVGQVIETVTNCTGATATLLTGTCDTFTPSQPDRNLRVWTQYTALGQTEVVTTMLDLTARRTTVYRYDPLGRMTVQVDQCTANGQPVIAGCDTPNPTDTTQSDTNRRQLWIYDAEGNVVDQRNPRGFRETFTYDRLNQHRSRTYYFIGITCEPTTITCATSRQQADGTGQVRWLVDETGMDATDPRRNLVATHVDPVGRVVRTVAAADNTGQFGIVTTTQYDRGSRAIATTNADGQTTLLGYRGDDRVTTVVENATGPVAPIAVTTTAQYDVHGNLRSLTDAEQHTRRWQYDSRGLVLTQQDAANRTTTMTYDTGGRMRTKTDPRGSGMAINFTYDLRDRVTQISSPGLATAITMQYDASGRRTQMTDGGGTTSWTYDRADRVATTTQPVVGGLQYGYDATDQRVALTYPSGGPQLGYGYDMDGLLNALDTNRDGTRDINYTHTIDGQMTSIEPIGQPFTLQWAYDALDRVTSIEQGQAATQRQSDHRTRGPRAQPQDLVPTTTFGLRYTLSAAGRHEAITEWQQGAGTTLPLPAGAYRQYLPIVLDERLDGWRLQYDGLNRLTFATLSRPGDGTPARGLVADETEGATYDRVGNPLTRQRNGSTSGPWSYTAADQRTDWTYDAAGNVLNDGTATYTYDALGRLTSRTQGGTTSTHTYNGDGLLVASTTNGATTRFLWDTTTPNAQLVGTQQASGTTWYVWSPMGGGTARVLYSLGPSGRRWLMSDGIGSVRRTLSDSGTVIQARQWTPFGVEIGGTASSGLGYAGEWQEASGLVYLRARWYDPAASRFLSRDPWDGMINNPQTLNPYAYAHNQPTRFTDPSGKTPLLAALAGVELGLPILSGLGAAAAACYLSIVCGVAVLTAVMVGVFGLAYLCQQGVLCQAAPELNPQKKPLWQDCPQVIRGGGSQPQGDPDPSRSLRIAARVVFGLTFMSTMAQIMPRAKPNTANHQSTPTPTPQSEMVIVELGAGDYENAIATKQRFPSARVIATNLKEEWVNGKAFEPLAQSDPSLESGPNGHPTRVYRGWMRAKALGVEVGDNGPIENRDIPAGIADIVYTLYPYPGASYIFGNEAARIAKNKPGTIISVTSQTSPGLFVQGFTDARACTFTNGIAFGKTDHADAYWGEYQTPETKQCVIP</sequence>
<feature type="region of interest" description="Disordered" evidence="2">
    <location>
        <begin position="72"/>
        <end position="123"/>
    </location>
</feature>
<reference evidence="6 7" key="1">
    <citation type="submission" date="2024-02" db="EMBL/GenBank/DDBJ databases">
        <title>Herpetosiphon gulosus NBRC 112829.</title>
        <authorList>
            <person name="Ichikawa N."/>
            <person name="Katano-Makiyama Y."/>
            <person name="Hidaka K."/>
        </authorList>
    </citation>
    <scope>NUCLEOTIDE SEQUENCE [LARGE SCALE GENOMIC DNA]</scope>
    <source>
        <strain evidence="6 7">NBRC 112829</strain>
    </source>
</reference>
<feature type="domain" description="Teneurin-like YD-shell" evidence="5">
    <location>
        <begin position="1847"/>
        <end position="2073"/>
    </location>
</feature>
<evidence type="ECO:0000256" key="2">
    <source>
        <dbReference type="SAM" id="MobiDB-lite"/>
    </source>
</evidence>
<keyword evidence="3" id="KW-0812">Transmembrane</keyword>
<dbReference type="InterPro" id="IPR022385">
    <property type="entry name" value="Rhs_assc_core"/>
</dbReference>
<dbReference type="Pfam" id="PF25023">
    <property type="entry name" value="TEN_YD-shell"/>
    <property type="match status" value="2"/>
</dbReference>
<dbReference type="InterPro" id="IPR045351">
    <property type="entry name" value="DUF6531"/>
</dbReference>
<organism evidence="6 7">
    <name type="scientific">Herpetosiphon gulosus</name>
    <dbReference type="NCBI Taxonomy" id="1973496"/>
    <lineage>
        <taxon>Bacteria</taxon>
        <taxon>Bacillati</taxon>
        <taxon>Chloroflexota</taxon>
        <taxon>Chloroflexia</taxon>
        <taxon>Herpetosiphonales</taxon>
        <taxon>Herpetosiphonaceae</taxon>
        <taxon>Herpetosiphon</taxon>
    </lineage>
</organism>
<dbReference type="Proteomes" id="UP001428290">
    <property type="component" value="Unassembled WGS sequence"/>
</dbReference>
<keyword evidence="3" id="KW-0472">Membrane</keyword>
<name>A0ABP9X9K1_9CHLR</name>
<dbReference type="Gene3D" id="2.180.10.10">
    <property type="entry name" value="RHS repeat-associated core"/>
    <property type="match status" value="4"/>
</dbReference>
<dbReference type="InterPro" id="IPR050708">
    <property type="entry name" value="T6SS_VgrG/RHS"/>
</dbReference>
<dbReference type="NCBIfam" id="TIGR03696">
    <property type="entry name" value="Rhs_assc_core"/>
    <property type="match status" value="1"/>
</dbReference>
<keyword evidence="1" id="KW-0677">Repeat</keyword>
<feature type="transmembrane region" description="Helical" evidence="3">
    <location>
        <begin position="2109"/>
        <end position="2133"/>
    </location>
</feature>
<dbReference type="RefSeq" id="WP_345724805.1">
    <property type="nucleotide sequence ID" value="NZ_BAABRU010000037.1"/>
</dbReference>
<evidence type="ECO:0000259" key="4">
    <source>
        <dbReference type="Pfam" id="PF20148"/>
    </source>
</evidence>
<evidence type="ECO:0000313" key="7">
    <source>
        <dbReference type="Proteomes" id="UP001428290"/>
    </source>
</evidence>
<feature type="transmembrane region" description="Helical" evidence="3">
    <location>
        <begin position="2085"/>
        <end position="2102"/>
    </location>
</feature>
<keyword evidence="7" id="KW-1185">Reference proteome</keyword>
<keyword evidence="3" id="KW-1133">Transmembrane helix</keyword>
<dbReference type="InterPro" id="IPR056823">
    <property type="entry name" value="TEN-like_YD-shell"/>
</dbReference>
<feature type="domain" description="DUF6531" evidence="4">
    <location>
        <begin position="448"/>
        <end position="528"/>
    </location>
</feature>
<evidence type="ECO:0000259" key="5">
    <source>
        <dbReference type="Pfam" id="PF25023"/>
    </source>
</evidence>
<dbReference type="EMBL" id="BAABRU010000037">
    <property type="protein sequence ID" value="GAA5531233.1"/>
    <property type="molecule type" value="Genomic_DNA"/>
</dbReference>
<gene>
    <name evidence="6" type="ORF">Hgul01_05058</name>
</gene>
<feature type="region of interest" description="Disordered" evidence="2">
    <location>
        <begin position="1733"/>
        <end position="1757"/>
    </location>
</feature>
<comment type="caution">
    <text evidence="6">The sequence shown here is derived from an EMBL/GenBank/DDBJ whole genome shotgun (WGS) entry which is preliminary data.</text>
</comment>
<accession>A0ABP9X9K1</accession>
<evidence type="ECO:0000313" key="6">
    <source>
        <dbReference type="EMBL" id="GAA5531233.1"/>
    </source>
</evidence>
<dbReference type="NCBIfam" id="TIGR01643">
    <property type="entry name" value="YD_repeat_2x"/>
    <property type="match status" value="3"/>
</dbReference>
<proteinExistence type="predicted"/>
<protein>
    <recommendedName>
        <fullName evidence="8">RHS repeat-associated core domain-containing protein</fullName>
    </recommendedName>
</protein>
<feature type="domain" description="Teneurin-like YD-shell" evidence="5">
    <location>
        <begin position="1589"/>
        <end position="1730"/>
    </location>
</feature>